<dbReference type="Gene3D" id="3.10.580.10">
    <property type="entry name" value="CBS-domain"/>
    <property type="match status" value="1"/>
</dbReference>
<keyword evidence="1 2" id="KW-0129">CBS domain</keyword>
<sequence>MPHRIASLRLPLQRIEEFLISIVPFNLLPEEIIKEVAKTILIEYYPKGMNILEENTEIPFFYLIYSGIVKILGEEIEYRSEGDYFGGIGLIKGEKAYNVKAIDDVVCYLIPKEIFLKLCKKYPAFEEHFKDRLKPLPYQLKKQKPSLPHLTIRLNELIKIPPVTCTENTPIITAAQNMAKNKVGSIIVVNEKGNPIGIVTKTDLTEKVIAKNLNLKAPVAQIMTTPIIGIEKNASYFEALLKMAKHNCRHLCVLDKKHFIGVISLHDLILLQGVNLITFIAEIQRQNTIEGLASLVKSMDQVISVLFNEGACPMLIMELTSEFIDHTLCRILSFLKKHSYCLIGLGELGRREQNWPFPLKLGLIYNNQKFVERLSESLKKCGFSLYEDKIFYSSFQDCKDNIKKLLNQKTIKQLYHFLDARKIAGEESFLKEIKNFLYAKKEILNLLWEQFFKIDLPIGFIRDRILFESEYLKEKLNLVETLEIIIDGVRLLSFLHQIEKTNTFERLDDLRKKGILKKETIIELKEIYNFLNIFRIKFKSDWLDPHYLSNQEKILLQDCFWSLKRFKKFIFSECGGIEESGM</sequence>
<dbReference type="GO" id="GO:0008773">
    <property type="term" value="F:[protein-PII] uridylyltransferase activity"/>
    <property type="evidence" value="ECO:0007669"/>
    <property type="project" value="InterPro"/>
</dbReference>
<dbReference type="Gene3D" id="2.60.120.10">
    <property type="entry name" value="Jelly Rolls"/>
    <property type="match status" value="1"/>
</dbReference>
<dbReference type="PANTHER" id="PTHR43080:SF2">
    <property type="entry name" value="CBS DOMAIN-CONTAINING PROTEIN"/>
    <property type="match status" value="1"/>
</dbReference>
<dbReference type="InterPro" id="IPR000644">
    <property type="entry name" value="CBS_dom"/>
</dbReference>
<dbReference type="InterPro" id="IPR018821">
    <property type="entry name" value="DUF294_put_nucleoTrafse_sb-bd"/>
</dbReference>
<evidence type="ECO:0000256" key="2">
    <source>
        <dbReference type="PROSITE-ProRule" id="PRU00703"/>
    </source>
</evidence>
<reference evidence="5" key="1">
    <citation type="journal article" date="2020" name="mSystems">
        <title>Genome- and Community-Level Interaction Insights into Carbon Utilization and Element Cycling Functions of Hydrothermarchaeota in Hydrothermal Sediment.</title>
        <authorList>
            <person name="Zhou Z."/>
            <person name="Liu Y."/>
            <person name="Xu W."/>
            <person name="Pan J."/>
            <person name="Luo Z.H."/>
            <person name="Li M."/>
        </authorList>
    </citation>
    <scope>NUCLEOTIDE SEQUENCE [LARGE SCALE GENOMIC DNA]</scope>
    <source>
        <strain evidence="5">HyVt-233</strain>
    </source>
</reference>
<dbReference type="Proteomes" id="UP000886289">
    <property type="component" value="Unassembled WGS sequence"/>
</dbReference>
<organism evidence="5">
    <name type="scientific">Desulfofervidus auxilii</name>
    <dbReference type="NCBI Taxonomy" id="1621989"/>
    <lineage>
        <taxon>Bacteria</taxon>
        <taxon>Pseudomonadati</taxon>
        <taxon>Thermodesulfobacteriota</taxon>
        <taxon>Candidatus Desulfofervidia</taxon>
        <taxon>Candidatus Desulfofervidales</taxon>
        <taxon>Candidatus Desulfofervidaceae</taxon>
        <taxon>Candidatus Desulfofervidus</taxon>
    </lineage>
</organism>
<dbReference type="InterPro" id="IPR046342">
    <property type="entry name" value="CBS_dom_sf"/>
</dbReference>
<dbReference type="SMART" id="SM00100">
    <property type="entry name" value="cNMP"/>
    <property type="match status" value="1"/>
</dbReference>
<evidence type="ECO:0000259" key="3">
    <source>
        <dbReference type="PROSITE" id="PS50042"/>
    </source>
</evidence>
<dbReference type="Pfam" id="PF00571">
    <property type="entry name" value="CBS"/>
    <property type="match status" value="2"/>
</dbReference>
<dbReference type="PANTHER" id="PTHR43080">
    <property type="entry name" value="CBS DOMAIN-CONTAINING PROTEIN CBSX3, MITOCHONDRIAL"/>
    <property type="match status" value="1"/>
</dbReference>
<feature type="domain" description="Cyclic nucleotide-binding" evidence="3">
    <location>
        <begin position="24"/>
        <end position="118"/>
    </location>
</feature>
<dbReference type="PROSITE" id="PS50042">
    <property type="entry name" value="CNMP_BINDING_3"/>
    <property type="match status" value="1"/>
</dbReference>
<feature type="domain" description="CBS" evidence="4">
    <location>
        <begin position="223"/>
        <end position="279"/>
    </location>
</feature>
<dbReference type="InterPro" id="IPR014710">
    <property type="entry name" value="RmlC-like_jellyroll"/>
</dbReference>
<evidence type="ECO:0000313" key="5">
    <source>
        <dbReference type="EMBL" id="HDD43707.1"/>
    </source>
</evidence>
<dbReference type="InterPro" id="IPR018490">
    <property type="entry name" value="cNMP-bd_dom_sf"/>
</dbReference>
<evidence type="ECO:0000259" key="4">
    <source>
        <dbReference type="PROSITE" id="PS51371"/>
    </source>
</evidence>
<feature type="domain" description="CBS" evidence="4">
    <location>
        <begin position="157"/>
        <end position="215"/>
    </location>
</feature>
<dbReference type="SUPFAM" id="SSF54631">
    <property type="entry name" value="CBS-domain pair"/>
    <property type="match status" value="1"/>
</dbReference>
<dbReference type="AlphaFoldDB" id="A0A7C0Y1W0"/>
<name>A0A7C0Y1W0_DESA2</name>
<dbReference type="InterPro" id="IPR000595">
    <property type="entry name" value="cNMP-bd_dom"/>
</dbReference>
<dbReference type="InterPro" id="IPR051257">
    <property type="entry name" value="Diverse_CBS-Domain"/>
</dbReference>
<gene>
    <name evidence="5" type="ORF">ENG63_02455</name>
</gene>
<dbReference type="SMART" id="SM00116">
    <property type="entry name" value="CBS"/>
    <property type="match status" value="2"/>
</dbReference>
<dbReference type="CDD" id="cd00038">
    <property type="entry name" value="CAP_ED"/>
    <property type="match status" value="1"/>
</dbReference>
<proteinExistence type="predicted"/>
<comment type="caution">
    <text evidence="5">The sequence shown here is derived from an EMBL/GenBank/DDBJ whole genome shotgun (WGS) entry which is preliminary data.</text>
</comment>
<dbReference type="Pfam" id="PF00027">
    <property type="entry name" value="cNMP_binding"/>
    <property type="match status" value="1"/>
</dbReference>
<dbReference type="Pfam" id="PF03445">
    <property type="entry name" value="DUF294"/>
    <property type="match status" value="1"/>
</dbReference>
<dbReference type="SUPFAM" id="SSF51206">
    <property type="entry name" value="cAMP-binding domain-like"/>
    <property type="match status" value="1"/>
</dbReference>
<dbReference type="InterPro" id="IPR005105">
    <property type="entry name" value="GlnD_Uridyltrans_N"/>
</dbReference>
<evidence type="ECO:0000256" key="1">
    <source>
        <dbReference type="ARBA" id="ARBA00023122"/>
    </source>
</evidence>
<dbReference type="PROSITE" id="PS51371">
    <property type="entry name" value="CBS"/>
    <property type="match status" value="2"/>
</dbReference>
<dbReference type="EMBL" id="DRBS01000093">
    <property type="protein sequence ID" value="HDD43707.1"/>
    <property type="molecule type" value="Genomic_DNA"/>
</dbReference>
<protein>
    <submittedName>
        <fullName evidence="5">CBS domain-containing protein</fullName>
    </submittedName>
</protein>
<dbReference type="CDD" id="cd04587">
    <property type="entry name" value="CBS_pair_CAP-ED_NT_Pol-beta-like_DUF294_assoc"/>
    <property type="match status" value="1"/>
</dbReference>
<dbReference type="Pfam" id="PF10335">
    <property type="entry name" value="DUF294_C"/>
    <property type="match status" value="1"/>
</dbReference>
<accession>A0A7C0Y1W0</accession>